<feature type="non-terminal residue" evidence="3">
    <location>
        <position position="1"/>
    </location>
</feature>
<dbReference type="Proteomes" id="UP000241010">
    <property type="component" value="Unassembled WGS sequence"/>
</dbReference>
<dbReference type="InterPro" id="IPR012337">
    <property type="entry name" value="RNaseH-like_sf"/>
</dbReference>
<dbReference type="InterPro" id="IPR001584">
    <property type="entry name" value="Integrase_cat-core"/>
</dbReference>
<evidence type="ECO:0000313" key="4">
    <source>
        <dbReference type="Proteomes" id="UP000241010"/>
    </source>
</evidence>
<feature type="domain" description="Integrase catalytic" evidence="2">
    <location>
        <begin position="1"/>
        <end position="88"/>
    </location>
</feature>
<evidence type="ECO:0000313" key="3">
    <source>
        <dbReference type="EMBL" id="PTE16235.1"/>
    </source>
</evidence>
<dbReference type="PROSITE" id="PS50994">
    <property type="entry name" value="INTEGRASE"/>
    <property type="match status" value="1"/>
</dbReference>
<dbReference type="Pfam" id="PF13683">
    <property type="entry name" value="rve_3"/>
    <property type="match status" value="1"/>
</dbReference>
<dbReference type="PANTHER" id="PTHR47515:SF1">
    <property type="entry name" value="BLR2054 PROTEIN"/>
    <property type="match status" value="1"/>
</dbReference>
<organism evidence="3 4">
    <name type="scientific">Cereibacter changlensis JA139</name>
    <dbReference type="NCBI Taxonomy" id="1188249"/>
    <lineage>
        <taxon>Bacteria</taxon>
        <taxon>Pseudomonadati</taxon>
        <taxon>Pseudomonadota</taxon>
        <taxon>Alphaproteobacteria</taxon>
        <taxon>Rhodobacterales</taxon>
        <taxon>Paracoccaceae</taxon>
        <taxon>Cereibacter</taxon>
    </lineage>
</organism>
<dbReference type="RefSeq" id="WP_146170786.1">
    <property type="nucleotide sequence ID" value="NZ_PZKG01000412.1"/>
</dbReference>
<accession>A0A2T4JE94</accession>
<dbReference type="InterPro" id="IPR036397">
    <property type="entry name" value="RNaseH_sf"/>
</dbReference>
<feature type="region of interest" description="Disordered" evidence="1">
    <location>
        <begin position="95"/>
        <end position="124"/>
    </location>
</feature>
<dbReference type="SUPFAM" id="SSF53098">
    <property type="entry name" value="Ribonuclease H-like"/>
    <property type="match status" value="1"/>
</dbReference>
<evidence type="ECO:0000256" key="1">
    <source>
        <dbReference type="SAM" id="MobiDB-lite"/>
    </source>
</evidence>
<protein>
    <submittedName>
        <fullName evidence="3">IS3 family transposase</fullName>
    </submittedName>
</protein>
<gene>
    <name evidence="3" type="ORF">C5F48_24380</name>
</gene>
<name>A0A2T4JE94_9RHOB</name>
<comment type="caution">
    <text evidence="3">The sequence shown here is derived from an EMBL/GenBank/DDBJ whole genome shotgun (WGS) entry which is preliminary data.</text>
</comment>
<sequence>ELTSNAILKWCAEHKVEWHYIAPGKPMQNGFVESFNGRMRDEFLNETLFRNLAHARELIAAWVTDYNTERPHSALGYQTPAGFALHLTTAIARPAARDESSARRAIAQPAPTGVNDHQAPVAAG</sequence>
<dbReference type="AlphaFoldDB" id="A0A2T4JE94"/>
<keyword evidence="4" id="KW-1185">Reference proteome</keyword>
<dbReference type="GO" id="GO:0015074">
    <property type="term" value="P:DNA integration"/>
    <property type="evidence" value="ECO:0007669"/>
    <property type="project" value="InterPro"/>
</dbReference>
<dbReference type="OrthoDB" id="9813285at2"/>
<proteinExistence type="predicted"/>
<dbReference type="PANTHER" id="PTHR47515">
    <property type="entry name" value="LOW CALCIUM RESPONSE LOCUS PROTEIN T"/>
    <property type="match status" value="1"/>
</dbReference>
<reference evidence="3 4" key="1">
    <citation type="submission" date="2018-03" db="EMBL/GenBank/DDBJ databases">
        <title>Cereibacter changlensis.</title>
        <authorList>
            <person name="Meyer T.E."/>
            <person name="Miller S."/>
            <person name="Lodha T."/>
            <person name="Gandham S."/>
            <person name="Chintalapati S."/>
            <person name="Chintalapati V.R."/>
        </authorList>
    </citation>
    <scope>NUCLEOTIDE SEQUENCE [LARGE SCALE GENOMIC DNA]</scope>
    <source>
        <strain evidence="3 4">JA139</strain>
    </source>
</reference>
<dbReference type="Gene3D" id="3.30.420.10">
    <property type="entry name" value="Ribonuclease H-like superfamily/Ribonuclease H"/>
    <property type="match status" value="1"/>
</dbReference>
<dbReference type="GO" id="GO:0003676">
    <property type="term" value="F:nucleic acid binding"/>
    <property type="evidence" value="ECO:0007669"/>
    <property type="project" value="InterPro"/>
</dbReference>
<dbReference type="EMBL" id="PZKG01000412">
    <property type="protein sequence ID" value="PTE16235.1"/>
    <property type="molecule type" value="Genomic_DNA"/>
</dbReference>
<evidence type="ECO:0000259" key="2">
    <source>
        <dbReference type="PROSITE" id="PS50994"/>
    </source>
</evidence>